<dbReference type="EMBL" id="BPLR01010675">
    <property type="protein sequence ID" value="GIY40911.1"/>
    <property type="molecule type" value="Genomic_DNA"/>
</dbReference>
<evidence type="ECO:0000313" key="1">
    <source>
        <dbReference type="EMBL" id="GIY40911.1"/>
    </source>
</evidence>
<gene>
    <name evidence="1" type="ORF">CEXT_749591</name>
</gene>
<evidence type="ECO:0000313" key="2">
    <source>
        <dbReference type="Proteomes" id="UP001054945"/>
    </source>
</evidence>
<proteinExistence type="predicted"/>
<name>A0AAV4T606_CAEEX</name>
<dbReference type="AlphaFoldDB" id="A0AAV4T606"/>
<accession>A0AAV4T606</accession>
<keyword evidence="2" id="KW-1185">Reference proteome</keyword>
<organism evidence="1 2">
    <name type="scientific">Caerostris extrusa</name>
    <name type="common">Bark spider</name>
    <name type="synonym">Caerostris bankana</name>
    <dbReference type="NCBI Taxonomy" id="172846"/>
    <lineage>
        <taxon>Eukaryota</taxon>
        <taxon>Metazoa</taxon>
        <taxon>Ecdysozoa</taxon>
        <taxon>Arthropoda</taxon>
        <taxon>Chelicerata</taxon>
        <taxon>Arachnida</taxon>
        <taxon>Araneae</taxon>
        <taxon>Araneomorphae</taxon>
        <taxon>Entelegynae</taxon>
        <taxon>Araneoidea</taxon>
        <taxon>Araneidae</taxon>
        <taxon>Caerostris</taxon>
    </lineage>
</organism>
<dbReference type="Proteomes" id="UP001054945">
    <property type="component" value="Unassembled WGS sequence"/>
</dbReference>
<comment type="caution">
    <text evidence="1">The sequence shown here is derived from an EMBL/GenBank/DDBJ whole genome shotgun (WGS) entry which is preliminary data.</text>
</comment>
<protein>
    <submittedName>
        <fullName evidence="1">Uncharacterized protein</fullName>
    </submittedName>
</protein>
<reference evidence="1 2" key="1">
    <citation type="submission" date="2021-06" db="EMBL/GenBank/DDBJ databases">
        <title>Caerostris extrusa draft genome.</title>
        <authorList>
            <person name="Kono N."/>
            <person name="Arakawa K."/>
        </authorList>
    </citation>
    <scope>NUCLEOTIDE SEQUENCE [LARGE SCALE GENOMIC DNA]</scope>
</reference>
<sequence length="265" mass="29219">MNHLSQRGPRHNCTMRSSECCMRAPAACYFMDFHIVRAVPQSTIQNTAGLHQRIRRSLFRAGFARGCLLPNKHEVLTWWNSKGFLQRQQSAKIFLKRLCSFVGEISPLGGGWEGGDVQRTTPSFITRKANHNNRLHNHSIGIEPGALHVQRTNKPSVGTGPSHLQGVRREPLSALLSYKAIKTVEGSGYSIEVCNLTDPAPGRDIVGVEDSFQGTHKMDAGAKREGEGRYAECCCCFETSAQLWTVAMGNFYGSLIVGNAGVSMR</sequence>